<dbReference type="Ensembl" id="ENSCSAVT00000014306.1">
    <property type="protein sequence ID" value="ENSCSAVP00000014142.1"/>
    <property type="gene ID" value="ENSCSAVG00000008297.1"/>
</dbReference>
<dbReference type="Proteomes" id="UP000007875">
    <property type="component" value="Unassembled WGS sequence"/>
</dbReference>
<dbReference type="GO" id="GO:0034703">
    <property type="term" value="C:cation channel complex"/>
    <property type="evidence" value="ECO:0007669"/>
    <property type="project" value="TreeGrafter"/>
</dbReference>
<proteinExistence type="predicted"/>
<evidence type="ECO:0000256" key="2">
    <source>
        <dbReference type="ARBA" id="ARBA00023065"/>
    </source>
</evidence>
<organism evidence="4 5">
    <name type="scientific">Ciona savignyi</name>
    <name type="common">Pacific transparent sea squirt</name>
    <dbReference type="NCBI Taxonomy" id="51511"/>
    <lineage>
        <taxon>Eukaryota</taxon>
        <taxon>Metazoa</taxon>
        <taxon>Chordata</taxon>
        <taxon>Tunicata</taxon>
        <taxon>Ascidiacea</taxon>
        <taxon>Phlebobranchia</taxon>
        <taxon>Cionidae</taxon>
        <taxon>Ciona</taxon>
    </lineage>
</organism>
<evidence type="ECO:0000313" key="4">
    <source>
        <dbReference type="Ensembl" id="ENSCSAVP00000014142.1"/>
    </source>
</evidence>
<evidence type="ECO:0000313" key="5">
    <source>
        <dbReference type="Proteomes" id="UP000007875"/>
    </source>
</evidence>
<dbReference type="GO" id="GO:0070679">
    <property type="term" value="F:inositol 1,4,5 trisphosphate binding"/>
    <property type="evidence" value="ECO:0007669"/>
    <property type="project" value="TreeGrafter"/>
</dbReference>
<keyword evidence="1" id="KW-0813">Transport</keyword>
<reference evidence="4" key="2">
    <citation type="submission" date="2025-08" db="UniProtKB">
        <authorList>
            <consortium name="Ensembl"/>
        </authorList>
    </citation>
    <scope>IDENTIFICATION</scope>
</reference>
<dbReference type="GeneTree" id="ENSGT01060000248588"/>
<dbReference type="GO" id="GO:0051480">
    <property type="term" value="P:regulation of cytosolic calcium ion concentration"/>
    <property type="evidence" value="ECO:0007669"/>
    <property type="project" value="TreeGrafter"/>
</dbReference>
<name>H2Z977_CIOSA</name>
<dbReference type="InParanoid" id="H2Z977"/>
<dbReference type="STRING" id="51511.ENSCSAVP00000014142"/>
<protein>
    <submittedName>
        <fullName evidence="4">Uncharacterized protein</fullName>
    </submittedName>
</protein>
<dbReference type="PANTHER" id="PTHR10117">
    <property type="entry name" value="TRANSIENT RECEPTOR POTENTIAL CHANNEL"/>
    <property type="match status" value="1"/>
</dbReference>
<dbReference type="eggNOG" id="KOG3609">
    <property type="taxonomic scope" value="Eukaryota"/>
</dbReference>
<keyword evidence="3" id="KW-0407">Ion channel</keyword>
<dbReference type="AlphaFoldDB" id="H2Z977"/>
<dbReference type="GO" id="GO:0015279">
    <property type="term" value="F:store-operated calcium channel activity"/>
    <property type="evidence" value="ECO:0007669"/>
    <property type="project" value="TreeGrafter"/>
</dbReference>
<sequence>MLIAMMSNSFQKTHDDSEREWKFHRTQLWLKFIRNEINRPPPMNLLPRWKQVKRCYRFIAKMFRSVFSCCRSTDDEISDFSEEALRRRSQANNQRRRTGIEQTIGAGTFLEGETRYSKVLRLVVLRYVKKKVLHNEMVI</sequence>
<evidence type="ECO:0000256" key="1">
    <source>
        <dbReference type="ARBA" id="ARBA00022448"/>
    </source>
</evidence>
<dbReference type="InterPro" id="IPR002153">
    <property type="entry name" value="TRPC_channel"/>
</dbReference>
<reference evidence="5" key="1">
    <citation type="submission" date="2003-08" db="EMBL/GenBank/DDBJ databases">
        <authorList>
            <person name="Birren B."/>
            <person name="Nusbaum C."/>
            <person name="Abebe A."/>
            <person name="Abouelleil A."/>
            <person name="Adekoya E."/>
            <person name="Ait-zahra M."/>
            <person name="Allen N."/>
            <person name="Allen T."/>
            <person name="An P."/>
            <person name="Anderson M."/>
            <person name="Anderson S."/>
            <person name="Arachchi H."/>
            <person name="Armbruster J."/>
            <person name="Bachantsang P."/>
            <person name="Baldwin J."/>
            <person name="Barry A."/>
            <person name="Bayul T."/>
            <person name="Blitshsteyn B."/>
            <person name="Bloom T."/>
            <person name="Blye J."/>
            <person name="Boguslavskiy L."/>
            <person name="Borowsky M."/>
            <person name="Boukhgalter B."/>
            <person name="Brunache A."/>
            <person name="Butler J."/>
            <person name="Calixte N."/>
            <person name="Calvo S."/>
            <person name="Camarata J."/>
            <person name="Campo K."/>
            <person name="Chang J."/>
            <person name="Cheshatsang Y."/>
            <person name="Citroen M."/>
            <person name="Collymore A."/>
            <person name="Considine T."/>
            <person name="Cook A."/>
            <person name="Cooke P."/>
            <person name="Corum B."/>
            <person name="Cuomo C."/>
            <person name="David R."/>
            <person name="Dawoe T."/>
            <person name="Degray S."/>
            <person name="Dodge S."/>
            <person name="Dooley K."/>
            <person name="Dorje P."/>
            <person name="Dorjee K."/>
            <person name="Dorris L."/>
            <person name="Duffey N."/>
            <person name="Dupes A."/>
            <person name="Elkins T."/>
            <person name="Engels R."/>
            <person name="Erickson J."/>
            <person name="Farina A."/>
            <person name="Faro S."/>
            <person name="Ferreira P."/>
            <person name="Fischer H."/>
            <person name="Fitzgerald M."/>
            <person name="Foley K."/>
            <person name="Gage D."/>
            <person name="Galagan J."/>
            <person name="Gearin G."/>
            <person name="Gnerre S."/>
            <person name="Gnirke A."/>
            <person name="Goyette A."/>
            <person name="Graham J."/>
            <person name="Grandbois E."/>
            <person name="Gyaltsen K."/>
            <person name="Hafez N."/>
            <person name="Hagopian D."/>
            <person name="Hagos B."/>
            <person name="Hall J."/>
            <person name="Hatcher B."/>
            <person name="Heller A."/>
            <person name="Higgins H."/>
            <person name="Honan T."/>
            <person name="Horn A."/>
            <person name="Houde N."/>
            <person name="Hughes L."/>
            <person name="Hulme W."/>
            <person name="Husby E."/>
            <person name="Iliev I."/>
            <person name="Jaffe D."/>
            <person name="Jones C."/>
            <person name="Kamal M."/>
            <person name="Kamat A."/>
            <person name="Kamvysselis M."/>
            <person name="Karlsson E."/>
            <person name="Kells C."/>
            <person name="Kieu A."/>
            <person name="Kisner P."/>
            <person name="Kodira C."/>
            <person name="Kulbokas E."/>
            <person name="Labutti K."/>
            <person name="Lama D."/>
            <person name="Landers T."/>
            <person name="Leger J."/>
            <person name="Levine S."/>
            <person name="Lewis D."/>
            <person name="Lewis T."/>
            <person name="Lindblad-toh K."/>
            <person name="Liu X."/>
            <person name="Lokyitsang T."/>
            <person name="Lokyitsang Y."/>
            <person name="Lucien O."/>
            <person name="Lui A."/>
            <person name="Ma L.J."/>
            <person name="Mabbitt R."/>
            <person name="Macdonald J."/>
            <person name="Maclean C."/>
            <person name="Major J."/>
            <person name="Manning J."/>
            <person name="Marabella R."/>
            <person name="Maru K."/>
            <person name="Matthews C."/>
            <person name="Mauceli E."/>
            <person name="Mccarthy M."/>
            <person name="Mcdonough S."/>
            <person name="Mcghee T."/>
            <person name="Meldrim J."/>
            <person name="Meneus L."/>
            <person name="Mesirov J."/>
            <person name="Mihalev A."/>
            <person name="Mihova T."/>
            <person name="Mikkelsen T."/>
            <person name="Mlenga V."/>
            <person name="Moru K."/>
            <person name="Mozes J."/>
            <person name="Mulrain L."/>
            <person name="Munson G."/>
            <person name="Naylor J."/>
            <person name="Newes C."/>
            <person name="Nguyen C."/>
            <person name="Nguyen N."/>
            <person name="Nguyen T."/>
            <person name="Nicol R."/>
            <person name="Nielsen C."/>
            <person name="Nizzari M."/>
            <person name="Norbu C."/>
            <person name="Norbu N."/>
            <person name="O'donnell P."/>
            <person name="Okoawo O."/>
            <person name="O'leary S."/>
            <person name="Omotosho B."/>
            <person name="O'neill K."/>
            <person name="Osman S."/>
            <person name="Parker S."/>
            <person name="Perrin D."/>
            <person name="Phunkhang P."/>
            <person name="Piqani B."/>
            <person name="Purcell S."/>
            <person name="Rachupka T."/>
            <person name="Ramasamy U."/>
            <person name="Rameau R."/>
            <person name="Ray V."/>
            <person name="Raymond C."/>
            <person name="Retta R."/>
            <person name="Richardson S."/>
            <person name="Rise C."/>
            <person name="Rodriguez J."/>
            <person name="Rogers J."/>
            <person name="Rogov P."/>
            <person name="Rutman M."/>
            <person name="Schupbach R."/>
            <person name="Seaman C."/>
            <person name="Settipalli S."/>
            <person name="Sharpe T."/>
            <person name="Sheridan J."/>
            <person name="Sherpa N."/>
            <person name="Shi J."/>
            <person name="Smirnov S."/>
            <person name="Smith C."/>
            <person name="Sougnez C."/>
            <person name="Spencer B."/>
            <person name="Stalker J."/>
            <person name="Stange-thomann N."/>
            <person name="Stavropoulos S."/>
            <person name="Stetson K."/>
            <person name="Stone C."/>
            <person name="Stone S."/>
            <person name="Stubbs M."/>
            <person name="Talamas J."/>
            <person name="Tchuinga P."/>
            <person name="Tenzing P."/>
            <person name="Tesfaye S."/>
            <person name="Theodore J."/>
            <person name="Thoulutsang Y."/>
            <person name="Topham K."/>
            <person name="Towey S."/>
            <person name="Tsamla T."/>
            <person name="Tsomo N."/>
            <person name="Vallee D."/>
            <person name="Vassiliev H."/>
            <person name="Venkataraman V."/>
            <person name="Vinson J."/>
            <person name="Vo A."/>
            <person name="Wade C."/>
            <person name="Wang S."/>
            <person name="Wangchuk T."/>
            <person name="Wangdi T."/>
            <person name="Whittaker C."/>
            <person name="Wilkinson J."/>
            <person name="Wu Y."/>
            <person name="Wyman D."/>
            <person name="Yadav S."/>
            <person name="Yang S."/>
            <person name="Yang X."/>
            <person name="Yeager S."/>
            <person name="Yee E."/>
            <person name="Young G."/>
            <person name="Zainoun J."/>
            <person name="Zembeck L."/>
            <person name="Zimmer A."/>
            <person name="Zody M."/>
            <person name="Lander E."/>
        </authorList>
    </citation>
    <scope>NUCLEOTIDE SEQUENCE [LARGE SCALE GENOMIC DNA]</scope>
</reference>
<evidence type="ECO:0000256" key="3">
    <source>
        <dbReference type="ARBA" id="ARBA00023303"/>
    </source>
</evidence>
<keyword evidence="2" id="KW-0406">Ion transport</keyword>
<dbReference type="PANTHER" id="PTHR10117:SF54">
    <property type="entry name" value="TRANSIENT RECEPTOR POTENTIAL-GAMMA PROTEIN"/>
    <property type="match status" value="1"/>
</dbReference>
<keyword evidence="5" id="KW-1185">Reference proteome</keyword>
<reference evidence="4" key="3">
    <citation type="submission" date="2025-09" db="UniProtKB">
        <authorList>
            <consortium name="Ensembl"/>
        </authorList>
    </citation>
    <scope>IDENTIFICATION</scope>
</reference>
<dbReference type="GO" id="GO:0005886">
    <property type="term" value="C:plasma membrane"/>
    <property type="evidence" value="ECO:0007669"/>
    <property type="project" value="TreeGrafter"/>
</dbReference>
<dbReference type="OMA" id="WKQVKRC"/>
<dbReference type="HOGENOM" id="CLU_153303_0_0_1"/>
<accession>H2Z977</accession>